<proteinExistence type="predicted"/>
<evidence type="ECO:0000313" key="2">
    <source>
        <dbReference type="Proteomes" id="UP000054928"/>
    </source>
</evidence>
<keyword evidence="2" id="KW-1185">Reference proteome</keyword>
<dbReference type="EMBL" id="CCYD01002939">
    <property type="protein sequence ID" value="CEG48396.1"/>
    <property type="molecule type" value="Genomic_DNA"/>
</dbReference>
<dbReference type="RefSeq" id="XP_024584765.1">
    <property type="nucleotide sequence ID" value="XM_024719470.1"/>
</dbReference>
<name>A0A0P1B405_PLAHL</name>
<dbReference type="AlphaFoldDB" id="A0A0P1B405"/>
<accession>A0A0P1B405</accession>
<evidence type="ECO:0000313" key="1">
    <source>
        <dbReference type="EMBL" id="CEG48396.1"/>
    </source>
</evidence>
<dbReference type="PANTHER" id="PTHR11439">
    <property type="entry name" value="GAG-POL-RELATED RETROTRANSPOSON"/>
    <property type="match status" value="1"/>
</dbReference>
<sequence length="120" mass="13331">MRTNTDRNKQITLESYSDADFTADKGDRKSLTVVIVLLNGMPVSWATKKKGSVSLSTMEAELIAASETAREFFGIREMLKEVGLAPTKPMSMHVKNEATIRQIEEETLSLVANRRAPQVC</sequence>
<dbReference type="STRING" id="4781.A0A0P1B405"/>
<dbReference type="Proteomes" id="UP000054928">
    <property type="component" value="Unassembled WGS sequence"/>
</dbReference>
<dbReference type="GeneID" id="36401276"/>
<dbReference type="PANTHER" id="PTHR11439:SF440">
    <property type="entry name" value="INTEGRASE CATALYTIC DOMAIN-CONTAINING PROTEIN"/>
    <property type="match status" value="1"/>
</dbReference>
<protein>
    <submittedName>
        <fullName evidence="1">Copia proteinlike</fullName>
    </submittedName>
</protein>
<dbReference type="OrthoDB" id="113257at2759"/>
<organism evidence="1 2">
    <name type="scientific">Plasmopara halstedii</name>
    <name type="common">Downy mildew of sunflower</name>
    <dbReference type="NCBI Taxonomy" id="4781"/>
    <lineage>
        <taxon>Eukaryota</taxon>
        <taxon>Sar</taxon>
        <taxon>Stramenopiles</taxon>
        <taxon>Oomycota</taxon>
        <taxon>Peronosporomycetes</taxon>
        <taxon>Peronosporales</taxon>
        <taxon>Peronosporaceae</taxon>
        <taxon>Plasmopara</taxon>
    </lineage>
</organism>
<dbReference type="CDD" id="cd09272">
    <property type="entry name" value="RNase_HI_RT_Ty1"/>
    <property type="match status" value="1"/>
</dbReference>
<reference evidence="2" key="1">
    <citation type="submission" date="2014-09" db="EMBL/GenBank/DDBJ databases">
        <authorList>
            <person name="Sharma Rahul"/>
            <person name="Thines Marco"/>
        </authorList>
    </citation>
    <scope>NUCLEOTIDE SEQUENCE [LARGE SCALE GENOMIC DNA]</scope>
</reference>